<name>A0A420VB28_9BACI</name>
<proteinExistence type="predicted"/>
<dbReference type="AlphaFoldDB" id="A0A420VB28"/>
<organism evidence="1 2">
    <name type="scientific">Caldibacillus debilis GB1</name>
    <dbReference type="NCBI Taxonomy" id="1339248"/>
    <lineage>
        <taxon>Bacteria</taxon>
        <taxon>Bacillati</taxon>
        <taxon>Bacillota</taxon>
        <taxon>Bacilli</taxon>
        <taxon>Bacillales</taxon>
        <taxon>Bacillaceae</taxon>
        <taxon>Caldibacillus</taxon>
    </lineage>
</organism>
<sequence>MNIRKRLENRGIMVEEWMGKGEDFRRRWEGTFAGAISPQEKQSIDFGQFLWHVFSYEKLPCLEGKRRCARFMRRTDSFVKREEEKRFRLLDKRKLRIVSLFGEIEIKRNSIFASSSVPRARSLVKLR</sequence>
<keyword evidence="2" id="KW-1185">Reference proteome</keyword>
<reference evidence="1 2" key="1">
    <citation type="submission" date="2013-12" db="EMBL/GenBank/DDBJ databases">
        <title>Genome and proteome characterization of Caldibacillus debilis GB1 derived from a cellulolytic aero-tolerant co-culture.</title>
        <authorList>
            <person name="Wushke S.T."/>
            <person name="Zhang X."/>
            <person name="Fristensky B."/>
            <person name="Wilkins J.A."/>
            <person name="Levin D.B."/>
            <person name="Sparling R."/>
        </authorList>
    </citation>
    <scope>NUCLEOTIDE SEQUENCE [LARGE SCALE GENOMIC DNA]</scope>
    <source>
        <strain evidence="1 2">GB1</strain>
    </source>
</reference>
<dbReference type="InterPro" id="IPR025454">
    <property type="entry name" value="DUF4275"/>
</dbReference>
<evidence type="ECO:0000313" key="2">
    <source>
        <dbReference type="Proteomes" id="UP000286235"/>
    </source>
</evidence>
<accession>A0A420VB28</accession>
<dbReference type="Pfam" id="PF14101">
    <property type="entry name" value="DUF4275"/>
    <property type="match status" value="1"/>
</dbReference>
<comment type="caution">
    <text evidence="1">The sequence shown here is derived from an EMBL/GenBank/DDBJ whole genome shotgun (WGS) entry which is preliminary data.</text>
</comment>
<dbReference type="Proteomes" id="UP000286235">
    <property type="component" value="Unassembled WGS sequence"/>
</dbReference>
<dbReference type="EMBL" id="AZRV01000049">
    <property type="protein sequence ID" value="RKO60799.1"/>
    <property type="molecule type" value="Genomic_DNA"/>
</dbReference>
<evidence type="ECO:0000313" key="1">
    <source>
        <dbReference type="EMBL" id="RKO60799.1"/>
    </source>
</evidence>
<gene>
    <name evidence="1" type="ORF">Cdeb_02189</name>
</gene>
<protein>
    <submittedName>
        <fullName evidence="1">Uncharacterized protein</fullName>
    </submittedName>
</protein>